<keyword evidence="8" id="KW-1185">Reference proteome</keyword>
<keyword evidence="3 6" id="KW-1133">Transmembrane helix</keyword>
<dbReference type="InterPro" id="IPR045863">
    <property type="entry name" value="CorA_TM1_TM2"/>
</dbReference>
<evidence type="ECO:0000256" key="6">
    <source>
        <dbReference type="SAM" id="Phobius"/>
    </source>
</evidence>
<sequence length="614" mass="69033">MFGEKVAGMESQGASATFEHEGEIADGNSWPDIVAGATDSPPELLMRDVKFHVRDAEDEVVQDDAAGSELDLQHIHDQSRGAVRGPIPDIAIDEPMRSIPTPSRSMPIHSGPNLQLFKQAGSSADMRQLADSLQQVLVSNPRRYERDLYLQTPGAKSSDIDTWLKQDEDSSNVTESKEIRTQRKVKRRVVGIAKYLYCLFWPLEFEHAMSEKFWGALHSVSVAEDGTRGQSNDVPKGGRLAPTAVYRILRDDMLPIASLITAEFLTYEQDLKPLPEAFSKAWLHLITAMLYFAQPASPTKKVSFGEPPANKHLQAVTKELENAKLEIASRLHSTELEDFEICTESSILALLLNKLAGDVMHGRPDVPTSYSDYFQSLEFDITQNPSLRSFQQKLRDFLQEVQAILATLESQLSVLDVFERSLEQQSVDNDAILIYSLGTSRQSIVIQNCKGRISGRIDKSKGLQLRAEELGEWHQTMVESNKDRQENAIMVFTIVTIIFLPLSFVASVFGMNTRDVRDMPYSQWAYWAAGLPLTVFVIVGSLWWAGELEGVGSWFARTTSRSKKSAHGKKHDQERPAQQETTMRYQAPTARRDDAGLEEQLARPKRRMTYPHLH</sequence>
<dbReference type="PANTHER" id="PTHR46494">
    <property type="entry name" value="CORA FAMILY METAL ION TRANSPORTER (EUROFUNG)"/>
    <property type="match status" value="1"/>
</dbReference>
<keyword evidence="4 6" id="KW-0472">Membrane</keyword>
<dbReference type="AlphaFoldDB" id="A0AAJ0GHH6"/>
<evidence type="ECO:0000256" key="2">
    <source>
        <dbReference type="ARBA" id="ARBA00022692"/>
    </source>
</evidence>
<dbReference type="GO" id="GO:0005886">
    <property type="term" value="C:plasma membrane"/>
    <property type="evidence" value="ECO:0007669"/>
    <property type="project" value="UniProtKB-SubCell"/>
</dbReference>
<dbReference type="EMBL" id="JAWDJX010000003">
    <property type="protein sequence ID" value="KAK3057669.1"/>
    <property type="molecule type" value="Genomic_DNA"/>
</dbReference>
<dbReference type="GO" id="GO:0050897">
    <property type="term" value="F:cobalt ion binding"/>
    <property type="evidence" value="ECO:0007669"/>
    <property type="project" value="TreeGrafter"/>
</dbReference>
<dbReference type="GO" id="GO:0015087">
    <property type="term" value="F:cobalt ion transmembrane transporter activity"/>
    <property type="evidence" value="ECO:0007669"/>
    <property type="project" value="TreeGrafter"/>
</dbReference>
<dbReference type="SUPFAM" id="SSF144083">
    <property type="entry name" value="Magnesium transport protein CorA, transmembrane region"/>
    <property type="match status" value="1"/>
</dbReference>
<protein>
    <submittedName>
        <fullName evidence="7">Uncharacterized protein</fullName>
    </submittedName>
</protein>
<dbReference type="Proteomes" id="UP001271007">
    <property type="component" value="Unassembled WGS sequence"/>
</dbReference>
<evidence type="ECO:0000313" key="7">
    <source>
        <dbReference type="EMBL" id="KAK3057669.1"/>
    </source>
</evidence>
<comment type="subcellular location">
    <subcellularLocation>
        <location evidence="1">Cell membrane</location>
        <topology evidence="1">Multi-pass membrane protein</topology>
    </subcellularLocation>
</comment>
<feature type="compositionally biased region" description="Basic residues" evidence="5">
    <location>
        <begin position="603"/>
        <end position="614"/>
    </location>
</feature>
<evidence type="ECO:0000256" key="1">
    <source>
        <dbReference type="ARBA" id="ARBA00004651"/>
    </source>
</evidence>
<feature type="region of interest" description="Disordered" evidence="5">
    <location>
        <begin position="562"/>
        <end position="614"/>
    </location>
</feature>
<evidence type="ECO:0000256" key="5">
    <source>
        <dbReference type="SAM" id="MobiDB-lite"/>
    </source>
</evidence>
<evidence type="ECO:0000256" key="3">
    <source>
        <dbReference type="ARBA" id="ARBA00022989"/>
    </source>
</evidence>
<feature type="transmembrane region" description="Helical" evidence="6">
    <location>
        <begin position="524"/>
        <end position="545"/>
    </location>
</feature>
<name>A0AAJ0GHH6_9PEZI</name>
<dbReference type="Gene3D" id="1.20.58.340">
    <property type="entry name" value="Magnesium transport protein CorA, transmembrane region"/>
    <property type="match status" value="1"/>
</dbReference>
<dbReference type="InterPro" id="IPR002523">
    <property type="entry name" value="MgTranspt_CorA/ZnTranspt_ZntB"/>
</dbReference>
<dbReference type="PANTHER" id="PTHR46494:SF1">
    <property type="entry name" value="CORA FAMILY METAL ION TRANSPORTER (EUROFUNG)"/>
    <property type="match status" value="1"/>
</dbReference>
<dbReference type="Pfam" id="PF01544">
    <property type="entry name" value="CorA"/>
    <property type="match status" value="1"/>
</dbReference>
<reference evidence="7" key="1">
    <citation type="submission" date="2023-04" db="EMBL/GenBank/DDBJ databases">
        <title>Black Yeasts Isolated from many extreme environments.</title>
        <authorList>
            <person name="Coleine C."/>
            <person name="Stajich J.E."/>
            <person name="Selbmann L."/>
        </authorList>
    </citation>
    <scope>NUCLEOTIDE SEQUENCE</scope>
    <source>
        <strain evidence="7">CCFEE 5312</strain>
    </source>
</reference>
<keyword evidence="2 6" id="KW-0812">Transmembrane</keyword>
<accession>A0AAJ0GHH6</accession>
<organism evidence="7 8">
    <name type="scientific">Extremus antarcticus</name>
    <dbReference type="NCBI Taxonomy" id="702011"/>
    <lineage>
        <taxon>Eukaryota</taxon>
        <taxon>Fungi</taxon>
        <taxon>Dikarya</taxon>
        <taxon>Ascomycota</taxon>
        <taxon>Pezizomycotina</taxon>
        <taxon>Dothideomycetes</taxon>
        <taxon>Dothideomycetidae</taxon>
        <taxon>Mycosphaerellales</taxon>
        <taxon>Extremaceae</taxon>
        <taxon>Extremus</taxon>
    </lineage>
</organism>
<evidence type="ECO:0000256" key="4">
    <source>
        <dbReference type="ARBA" id="ARBA00023136"/>
    </source>
</evidence>
<feature type="transmembrane region" description="Helical" evidence="6">
    <location>
        <begin position="489"/>
        <end position="512"/>
    </location>
</feature>
<comment type="caution">
    <text evidence="7">The sequence shown here is derived from an EMBL/GenBank/DDBJ whole genome shotgun (WGS) entry which is preliminary data.</text>
</comment>
<evidence type="ECO:0000313" key="8">
    <source>
        <dbReference type="Proteomes" id="UP001271007"/>
    </source>
</evidence>
<proteinExistence type="predicted"/>
<dbReference type="GO" id="GO:0015095">
    <property type="term" value="F:magnesium ion transmembrane transporter activity"/>
    <property type="evidence" value="ECO:0007669"/>
    <property type="project" value="TreeGrafter"/>
</dbReference>
<gene>
    <name evidence="7" type="ORF">LTR09_001853</name>
</gene>
<dbReference type="GO" id="GO:0000287">
    <property type="term" value="F:magnesium ion binding"/>
    <property type="evidence" value="ECO:0007669"/>
    <property type="project" value="TreeGrafter"/>
</dbReference>